<dbReference type="InterPro" id="IPR016181">
    <property type="entry name" value="Acyl_CoA_acyltransferase"/>
</dbReference>
<name>A0A919EP73_STRFL</name>
<dbReference type="InterPro" id="IPR050832">
    <property type="entry name" value="Bact_Acetyltransf"/>
</dbReference>
<keyword evidence="5" id="KW-1185">Reference proteome</keyword>
<evidence type="ECO:0000313" key="5">
    <source>
        <dbReference type="Proteomes" id="UP000632849"/>
    </source>
</evidence>
<dbReference type="Gene3D" id="3.40.630.30">
    <property type="match status" value="1"/>
</dbReference>
<dbReference type="GO" id="GO:0016747">
    <property type="term" value="F:acyltransferase activity, transferring groups other than amino-acyl groups"/>
    <property type="evidence" value="ECO:0007669"/>
    <property type="project" value="InterPro"/>
</dbReference>
<protein>
    <recommendedName>
        <fullName evidence="3">N-acetyltransferase domain-containing protein</fullName>
    </recommendedName>
</protein>
<dbReference type="PROSITE" id="PS51186">
    <property type="entry name" value="GNAT"/>
    <property type="match status" value="1"/>
</dbReference>
<reference evidence="4" key="2">
    <citation type="submission" date="2020-09" db="EMBL/GenBank/DDBJ databases">
        <authorList>
            <person name="Sun Q."/>
            <person name="Ohkuma M."/>
        </authorList>
    </citation>
    <scope>NUCLEOTIDE SEQUENCE</scope>
    <source>
        <strain evidence="4">JCM 4122</strain>
    </source>
</reference>
<evidence type="ECO:0000259" key="3">
    <source>
        <dbReference type="PROSITE" id="PS51186"/>
    </source>
</evidence>
<evidence type="ECO:0000256" key="1">
    <source>
        <dbReference type="ARBA" id="ARBA00022679"/>
    </source>
</evidence>
<keyword evidence="2" id="KW-0012">Acyltransferase</keyword>
<dbReference type="CDD" id="cd04301">
    <property type="entry name" value="NAT_SF"/>
    <property type="match status" value="1"/>
</dbReference>
<dbReference type="AlphaFoldDB" id="A0A919EP73"/>
<comment type="caution">
    <text evidence="4">The sequence shown here is derived from an EMBL/GenBank/DDBJ whole genome shotgun (WGS) entry which is preliminary data.</text>
</comment>
<keyword evidence="1" id="KW-0808">Transferase</keyword>
<proteinExistence type="predicted"/>
<dbReference type="RefSeq" id="WP_190042827.1">
    <property type="nucleotide sequence ID" value="NZ_BNBE01000002.1"/>
</dbReference>
<gene>
    <name evidence="4" type="ORF">GCM10017667_46320</name>
</gene>
<evidence type="ECO:0000313" key="4">
    <source>
        <dbReference type="EMBL" id="GHG08908.1"/>
    </source>
</evidence>
<reference evidence="4" key="1">
    <citation type="journal article" date="2014" name="Int. J. Syst. Evol. Microbiol.">
        <title>Complete genome sequence of Corynebacterium casei LMG S-19264T (=DSM 44701T), isolated from a smear-ripened cheese.</title>
        <authorList>
            <consortium name="US DOE Joint Genome Institute (JGI-PGF)"/>
            <person name="Walter F."/>
            <person name="Albersmeier A."/>
            <person name="Kalinowski J."/>
            <person name="Ruckert C."/>
        </authorList>
    </citation>
    <scope>NUCLEOTIDE SEQUENCE</scope>
    <source>
        <strain evidence="4">JCM 4122</strain>
    </source>
</reference>
<dbReference type="SUPFAM" id="SSF55729">
    <property type="entry name" value="Acyl-CoA N-acyltransferases (Nat)"/>
    <property type="match status" value="1"/>
</dbReference>
<dbReference type="InterPro" id="IPR000182">
    <property type="entry name" value="GNAT_dom"/>
</dbReference>
<sequence>MSGLEGVGTSGPGGAGELRVVPAAGARERADWRAVHNAIVPTAVLSEDEVRERAGRNRLEVAYLDGVAVGCSTVRPPDGETPAATVIARILPGHRRRGFGTVLYERGLAHARTLGGAGVETVVLASNEEGLRFARARGFTEVERYVLPGDTIPFVTLRLG</sequence>
<accession>A0A919EP73</accession>
<feature type="domain" description="N-acetyltransferase" evidence="3">
    <location>
        <begin position="16"/>
        <end position="158"/>
    </location>
</feature>
<dbReference type="PANTHER" id="PTHR43877">
    <property type="entry name" value="AMINOALKYLPHOSPHONATE N-ACETYLTRANSFERASE-RELATED-RELATED"/>
    <property type="match status" value="1"/>
</dbReference>
<dbReference type="Proteomes" id="UP000632849">
    <property type="component" value="Unassembled WGS sequence"/>
</dbReference>
<dbReference type="EMBL" id="BNBE01000002">
    <property type="protein sequence ID" value="GHG08908.1"/>
    <property type="molecule type" value="Genomic_DNA"/>
</dbReference>
<organism evidence="4 5">
    <name type="scientific">Streptomyces filamentosus</name>
    <name type="common">Streptomyces roseosporus</name>
    <dbReference type="NCBI Taxonomy" id="67294"/>
    <lineage>
        <taxon>Bacteria</taxon>
        <taxon>Bacillati</taxon>
        <taxon>Actinomycetota</taxon>
        <taxon>Actinomycetes</taxon>
        <taxon>Kitasatosporales</taxon>
        <taxon>Streptomycetaceae</taxon>
        <taxon>Streptomyces</taxon>
    </lineage>
</organism>
<dbReference type="Pfam" id="PF00583">
    <property type="entry name" value="Acetyltransf_1"/>
    <property type="match status" value="1"/>
</dbReference>
<evidence type="ECO:0000256" key="2">
    <source>
        <dbReference type="ARBA" id="ARBA00023315"/>
    </source>
</evidence>